<gene>
    <name evidence="1" type="ORF">CBM2594_B50116</name>
</gene>
<name>A0A375G8N4_9BURK</name>
<dbReference type="GeneID" id="29765347"/>
<dbReference type="RefSeq" id="WP_012355625.1">
    <property type="nucleotide sequence ID" value="NZ_CBCRZP010000058.1"/>
</dbReference>
<protein>
    <submittedName>
        <fullName evidence="1">Uncharacterized protein</fullName>
    </submittedName>
</protein>
<dbReference type="AlphaFoldDB" id="A0A375G8N4"/>
<sequence length="89" mass="9895">MATQHYFGYVVRGNARPLADALFEASVSVERDGETVIQSGPLGCHRTLERAMAEGIAWGKVWIDMREQGYTDIRGAQRKAARPTPMTSR</sequence>
<proteinExistence type="predicted"/>
<reference evidence="1 2" key="1">
    <citation type="submission" date="2018-01" db="EMBL/GenBank/DDBJ databases">
        <authorList>
            <person name="Clerissi C."/>
        </authorList>
    </citation>
    <scope>NUCLEOTIDE SEQUENCE [LARGE SCALE GENOMIC DNA]</scope>
    <source>
        <strain evidence="1">Cupriavidus taiwanensis STM 6021</strain>
    </source>
</reference>
<organism evidence="1 2">
    <name type="scientific">Cupriavidus taiwanensis</name>
    <dbReference type="NCBI Taxonomy" id="164546"/>
    <lineage>
        <taxon>Bacteria</taxon>
        <taxon>Pseudomonadati</taxon>
        <taxon>Pseudomonadota</taxon>
        <taxon>Betaproteobacteria</taxon>
        <taxon>Burkholderiales</taxon>
        <taxon>Burkholderiaceae</taxon>
        <taxon>Cupriavidus</taxon>
    </lineage>
</organism>
<dbReference type="OMA" id="WIDMREQ"/>
<evidence type="ECO:0000313" key="1">
    <source>
        <dbReference type="EMBL" id="SPC22875.1"/>
    </source>
</evidence>
<dbReference type="EMBL" id="LT978514">
    <property type="protein sequence ID" value="SPC22875.1"/>
    <property type="molecule type" value="Genomic_DNA"/>
</dbReference>
<evidence type="ECO:0000313" key="2">
    <source>
        <dbReference type="Proteomes" id="UP000257139"/>
    </source>
</evidence>
<accession>A0A375G8N4</accession>
<dbReference type="Proteomes" id="UP000257139">
    <property type="component" value="Chromosome CBM2594_b"/>
</dbReference>